<dbReference type="EMBL" id="SNRW01025556">
    <property type="protein sequence ID" value="KAA6361434.1"/>
    <property type="molecule type" value="Genomic_DNA"/>
</dbReference>
<evidence type="ECO:0000313" key="3">
    <source>
        <dbReference type="Proteomes" id="UP000324800"/>
    </source>
</evidence>
<evidence type="ECO:0000313" key="2">
    <source>
        <dbReference type="EMBL" id="KAA6361434.1"/>
    </source>
</evidence>
<comment type="caution">
    <text evidence="2">The sequence shown here is derived from an EMBL/GenBank/DDBJ whole genome shotgun (WGS) entry which is preliminary data.</text>
</comment>
<name>A0A5J4TT11_9EUKA</name>
<sequence length="23" mass="2289">GSKSSTGSSGQTSSKQTDSTQDK</sequence>
<feature type="region of interest" description="Disordered" evidence="1">
    <location>
        <begin position="1"/>
        <end position="23"/>
    </location>
</feature>
<dbReference type="Proteomes" id="UP000324800">
    <property type="component" value="Unassembled WGS sequence"/>
</dbReference>
<evidence type="ECO:0000256" key="1">
    <source>
        <dbReference type="SAM" id="MobiDB-lite"/>
    </source>
</evidence>
<dbReference type="AlphaFoldDB" id="A0A5J4TT11"/>
<gene>
    <name evidence="2" type="ORF">EZS28_043038</name>
</gene>
<proteinExistence type="predicted"/>
<feature type="non-terminal residue" evidence="2">
    <location>
        <position position="1"/>
    </location>
</feature>
<protein>
    <submittedName>
        <fullName evidence="2">Uncharacterized protein</fullName>
    </submittedName>
</protein>
<accession>A0A5J4TT11</accession>
<organism evidence="2 3">
    <name type="scientific">Streblomastix strix</name>
    <dbReference type="NCBI Taxonomy" id="222440"/>
    <lineage>
        <taxon>Eukaryota</taxon>
        <taxon>Metamonada</taxon>
        <taxon>Preaxostyla</taxon>
        <taxon>Oxymonadida</taxon>
        <taxon>Streblomastigidae</taxon>
        <taxon>Streblomastix</taxon>
    </lineage>
</organism>
<reference evidence="2 3" key="1">
    <citation type="submission" date="2019-03" db="EMBL/GenBank/DDBJ databases">
        <title>Single cell metagenomics reveals metabolic interactions within the superorganism composed of flagellate Streblomastix strix and complex community of Bacteroidetes bacteria on its surface.</title>
        <authorList>
            <person name="Treitli S.C."/>
            <person name="Kolisko M."/>
            <person name="Husnik F."/>
            <person name="Keeling P."/>
            <person name="Hampl V."/>
        </authorList>
    </citation>
    <scope>NUCLEOTIDE SEQUENCE [LARGE SCALE GENOMIC DNA]</scope>
    <source>
        <strain evidence="2">ST1C</strain>
    </source>
</reference>